<dbReference type="Pfam" id="PF12833">
    <property type="entry name" value="HTH_18"/>
    <property type="match status" value="1"/>
</dbReference>
<dbReference type="AlphaFoldDB" id="A0A561PW26"/>
<keyword evidence="2 5" id="KW-0238">DNA-binding</keyword>
<name>A0A561PW26_9BACT</name>
<dbReference type="Gene3D" id="2.60.120.10">
    <property type="entry name" value="Jelly Rolls"/>
    <property type="match status" value="1"/>
</dbReference>
<dbReference type="InterPro" id="IPR020449">
    <property type="entry name" value="Tscrpt_reg_AraC-type_HTH"/>
</dbReference>
<organism evidence="5 6">
    <name type="scientific">Chitinophaga polysaccharea</name>
    <dbReference type="NCBI Taxonomy" id="1293035"/>
    <lineage>
        <taxon>Bacteria</taxon>
        <taxon>Pseudomonadati</taxon>
        <taxon>Bacteroidota</taxon>
        <taxon>Chitinophagia</taxon>
        <taxon>Chitinophagales</taxon>
        <taxon>Chitinophagaceae</taxon>
        <taxon>Chitinophaga</taxon>
    </lineage>
</organism>
<dbReference type="GO" id="GO:0003700">
    <property type="term" value="F:DNA-binding transcription factor activity"/>
    <property type="evidence" value="ECO:0007669"/>
    <property type="project" value="InterPro"/>
</dbReference>
<gene>
    <name evidence="5" type="ORF">FHW36_10262</name>
</gene>
<dbReference type="Gene3D" id="1.10.10.60">
    <property type="entry name" value="Homeodomain-like"/>
    <property type="match status" value="2"/>
</dbReference>
<evidence type="ECO:0000256" key="3">
    <source>
        <dbReference type="ARBA" id="ARBA00023163"/>
    </source>
</evidence>
<dbReference type="OrthoDB" id="745435at2"/>
<keyword evidence="6" id="KW-1185">Reference proteome</keyword>
<evidence type="ECO:0000313" key="5">
    <source>
        <dbReference type="EMBL" id="TWF42307.1"/>
    </source>
</evidence>
<keyword evidence="3" id="KW-0804">Transcription</keyword>
<dbReference type="PANTHER" id="PTHR43280">
    <property type="entry name" value="ARAC-FAMILY TRANSCRIPTIONAL REGULATOR"/>
    <property type="match status" value="1"/>
</dbReference>
<dbReference type="PRINTS" id="PR00032">
    <property type="entry name" value="HTHARAC"/>
</dbReference>
<dbReference type="SUPFAM" id="SSF46689">
    <property type="entry name" value="Homeodomain-like"/>
    <property type="match status" value="2"/>
</dbReference>
<evidence type="ECO:0000259" key="4">
    <source>
        <dbReference type="PROSITE" id="PS01124"/>
    </source>
</evidence>
<feature type="domain" description="HTH araC/xylS-type" evidence="4">
    <location>
        <begin position="203"/>
        <end position="301"/>
    </location>
</feature>
<dbReference type="InterPro" id="IPR011051">
    <property type="entry name" value="RmlC_Cupin_sf"/>
</dbReference>
<dbReference type="RefSeq" id="WP_145665597.1">
    <property type="nucleotide sequence ID" value="NZ_VIWO01000002.1"/>
</dbReference>
<accession>A0A561PW26</accession>
<dbReference type="EMBL" id="VIWO01000002">
    <property type="protein sequence ID" value="TWF42307.1"/>
    <property type="molecule type" value="Genomic_DNA"/>
</dbReference>
<dbReference type="InterPro" id="IPR009057">
    <property type="entry name" value="Homeodomain-like_sf"/>
</dbReference>
<dbReference type="GO" id="GO:0043565">
    <property type="term" value="F:sequence-specific DNA binding"/>
    <property type="evidence" value="ECO:0007669"/>
    <property type="project" value="InterPro"/>
</dbReference>
<evidence type="ECO:0000313" key="6">
    <source>
        <dbReference type="Proteomes" id="UP000320811"/>
    </source>
</evidence>
<keyword evidence="1" id="KW-0805">Transcription regulation</keyword>
<dbReference type="PROSITE" id="PS01124">
    <property type="entry name" value="HTH_ARAC_FAMILY_2"/>
    <property type="match status" value="1"/>
</dbReference>
<dbReference type="InterPro" id="IPR014710">
    <property type="entry name" value="RmlC-like_jellyroll"/>
</dbReference>
<protein>
    <submittedName>
        <fullName evidence="5">AraC-like DNA-binding protein</fullName>
    </submittedName>
</protein>
<dbReference type="InterPro" id="IPR018060">
    <property type="entry name" value="HTH_AraC"/>
</dbReference>
<sequence>MKVAYRHISTPEKSTAMKVAYRHISTPEDASFVIKEFCQPRFTNTFHFHHGHELILIVKSSGKVYAGNKVMNFNEGEIYMFGPGLVHCFCNDNTPADNSDTIAHAIIVQFTEDFLGKEFFDKLELKKIKELMQLSEHGLQFRKIPASFSNLFFRFQPNQQMKNLIILLQLLDELSRQGREHVALLTEDPKKIHYKDVDSKKLTAIFKYVLENYHQQVDSKSAASLACMSEAAFCRYFKRRTNKTFSQFVNETRISHATKLLIGTDHGIADICYACGFDNISYFNRQFKIYQGQSPREYRKAFEESNASAPSFRSTGE</sequence>
<dbReference type="PANTHER" id="PTHR43280:SF2">
    <property type="entry name" value="HTH-TYPE TRANSCRIPTIONAL REGULATOR EXSA"/>
    <property type="match status" value="1"/>
</dbReference>
<dbReference type="Proteomes" id="UP000320811">
    <property type="component" value="Unassembled WGS sequence"/>
</dbReference>
<reference evidence="5 6" key="1">
    <citation type="submission" date="2019-06" db="EMBL/GenBank/DDBJ databases">
        <title>Sorghum-associated microbial communities from plants grown in Nebraska, USA.</title>
        <authorList>
            <person name="Schachtman D."/>
        </authorList>
    </citation>
    <scope>NUCLEOTIDE SEQUENCE [LARGE SCALE GENOMIC DNA]</scope>
    <source>
        <strain evidence="5 6">1209</strain>
    </source>
</reference>
<evidence type="ECO:0000256" key="2">
    <source>
        <dbReference type="ARBA" id="ARBA00023125"/>
    </source>
</evidence>
<proteinExistence type="predicted"/>
<evidence type="ECO:0000256" key="1">
    <source>
        <dbReference type="ARBA" id="ARBA00023015"/>
    </source>
</evidence>
<dbReference type="SUPFAM" id="SSF51182">
    <property type="entry name" value="RmlC-like cupins"/>
    <property type="match status" value="1"/>
</dbReference>
<dbReference type="SMART" id="SM00342">
    <property type="entry name" value="HTH_ARAC"/>
    <property type="match status" value="1"/>
</dbReference>
<comment type="caution">
    <text evidence="5">The sequence shown here is derived from an EMBL/GenBank/DDBJ whole genome shotgun (WGS) entry which is preliminary data.</text>
</comment>